<dbReference type="EMBL" id="KZ110607">
    <property type="protein sequence ID" value="OSX57591.1"/>
    <property type="molecule type" value="Genomic_DNA"/>
</dbReference>
<dbReference type="RefSeq" id="XP_024334385.1">
    <property type="nucleotide sequence ID" value="XM_024479852.1"/>
</dbReference>
<feature type="transmembrane region" description="Helical" evidence="1">
    <location>
        <begin position="32"/>
        <end position="65"/>
    </location>
</feature>
<keyword evidence="1" id="KW-0472">Membrane</keyword>
<name>A0A1X6MMD3_9APHY</name>
<protein>
    <submittedName>
        <fullName evidence="2">Uncharacterized protein</fullName>
    </submittedName>
</protein>
<proteinExistence type="predicted"/>
<reference evidence="2 3" key="1">
    <citation type="submission" date="2017-04" db="EMBL/GenBank/DDBJ databases">
        <title>Genome Sequence of the Model Brown-Rot Fungus Postia placenta SB12.</title>
        <authorList>
            <consortium name="DOE Joint Genome Institute"/>
            <person name="Gaskell J."/>
            <person name="Kersten P."/>
            <person name="Larrondo L.F."/>
            <person name="Canessa P."/>
            <person name="Martinez D."/>
            <person name="Hibbett D."/>
            <person name="Schmoll M."/>
            <person name="Kubicek C.P."/>
            <person name="Martinez A.T."/>
            <person name="Yadav J."/>
            <person name="Master E."/>
            <person name="Magnuson J.K."/>
            <person name="James T."/>
            <person name="Yaver D."/>
            <person name="Berka R."/>
            <person name="Labutti K."/>
            <person name="Lipzen A."/>
            <person name="Aerts A."/>
            <person name="Barry K."/>
            <person name="Henrissat B."/>
            <person name="Blanchette R."/>
            <person name="Grigoriev I."/>
            <person name="Cullen D."/>
        </authorList>
    </citation>
    <scope>NUCLEOTIDE SEQUENCE [LARGE SCALE GENOMIC DNA]</scope>
    <source>
        <strain evidence="2 3">MAD-698-R-SB12</strain>
    </source>
</reference>
<keyword evidence="3" id="KW-1185">Reference proteome</keyword>
<accession>A0A1X6MMD3</accession>
<gene>
    <name evidence="2" type="ORF">POSPLADRAFT_1049828</name>
</gene>
<keyword evidence="1" id="KW-1133">Transmembrane helix</keyword>
<evidence type="ECO:0000313" key="3">
    <source>
        <dbReference type="Proteomes" id="UP000194127"/>
    </source>
</evidence>
<evidence type="ECO:0000313" key="2">
    <source>
        <dbReference type="EMBL" id="OSX57591.1"/>
    </source>
</evidence>
<sequence length="189" mass="21139">MPARTAPRVAPEEETEVIDIYLSDILGRLVRFIAYLSVFCVICYLSCQTAFVALPVISAAMYAFYHPMFAHSIIGGMSATIYTIPYVLTVVGFYRIWHHDMRSPALKRYPWPVLASSLLADAANTVRVALVLAPVLVFLSGHGFDHYWQRAADDASLAGQLAATILHCRVMFRWMPVAWKGFDLKPPSD</sequence>
<evidence type="ECO:0000256" key="1">
    <source>
        <dbReference type="SAM" id="Phobius"/>
    </source>
</evidence>
<organism evidence="2 3">
    <name type="scientific">Postia placenta MAD-698-R-SB12</name>
    <dbReference type="NCBI Taxonomy" id="670580"/>
    <lineage>
        <taxon>Eukaryota</taxon>
        <taxon>Fungi</taxon>
        <taxon>Dikarya</taxon>
        <taxon>Basidiomycota</taxon>
        <taxon>Agaricomycotina</taxon>
        <taxon>Agaricomycetes</taxon>
        <taxon>Polyporales</taxon>
        <taxon>Adustoporiaceae</taxon>
        <taxon>Rhodonia</taxon>
    </lineage>
</organism>
<dbReference type="GeneID" id="36324802"/>
<feature type="transmembrane region" description="Helical" evidence="1">
    <location>
        <begin position="77"/>
        <end position="97"/>
    </location>
</feature>
<dbReference type="Proteomes" id="UP000194127">
    <property type="component" value="Unassembled WGS sequence"/>
</dbReference>
<dbReference type="AlphaFoldDB" id="A0A1X6MMD3"/>
<keyword evidence="1" id="KW-0812">Transmembrane</keyword>